<proteinExistence type="predicted"/>
<comment type="caution">
    <text evidence="1">The sequence shown here is derived from an EMBL/GenBank/DDBJ whole genome shotgun (WGS) entry which is preliminary data.</text>
</comment>
<protein>
    <submittedName>
        <fullName evidence="1">Uncharacterized protein</fullName>
    </submittedName>
</protein>
<keyword evidence="2" id="KW-1185">Reference proteome</keyword>
<dbReference type="EMBL" id="CM046131">
    <property type="protein sequence ID" value="KAI8431187.1"/>
    <property type="molecule type" value="Genomic_DNA"/>
</dbReference>
<dbReference type="Proteomes" id="UP001064048">
    <property type="component" value="Chromosome Z"/>
</dbReference>
<evidence type="ECO:0000313" key="1">
    <source>
        <dbReference type="EMBL" id="KAI8431187.1"/>
    </source>
</evidence>
<name>A0ACC0K432_CHOFU</name>
<reference evidence="1 2" key="1">
    <citation type="journal article" date="2022" name="Genome Biol. Evol.">
        <title>The Spruce Budworm Genome: Reconstructing the Evolutionary History of Antifreeze Proteins.</title>
        <authorList>
            <person name="Beliveau C."/>
            <person name="Gagne P."/>
            <person name="Picq S."/>
            <person name="Vernygora O."/>
            <person name="Keeling C.I."/>
            <person name="Pinkney K."/>
            <person name="Doucet D."/>
            <person name="Wen F."/>
            <person name="Johnston J.S."/>
            <person name="Maaroufi H."/>
            <person name="Boyle B."/>
            <person name="Laroche J."/>
            <person name="Dewar K."/>
            <person name="Juretic N."/>
            <person name="Blackburn G."/>
            <person name="Nisole A."/>
            <person name="Brunet B."/>
            <person name="Brandao M."/>
            <person name="Lumley L."/>
            <person name="Duan J."/>
            <person name="Quan G."/>
            <person name="Lucarotti C.J."/>
            <person name="Roe A.D."/>
            <person name="Sperling F.A.H."/>
            <person name="Levesque R.C."/>
            <person name="Cusson M."/>
        </authorList>
    </citation>
    <scope>NUCLEOTIDE SEQUENCE [LARGE SCALE GENOMIC DNA]</scope>
    <source>
        <strain evidence="1">Glfc:IPQL:Cfum</strain>
    </source>
</reference>
<organism evidence="1 2">
    <name type="scientific">Choristoneura fumiferana</name>
    <name type="common">Spruce budworm moth</name>
    <name type="synonym">Archips fumiferana</name>
    <dbReference type="NCBI Taxonomy" id="7141"/>
    <lineage>
        <taxon>Eukaryota</taxon>
        <taxon>Metazoa</taxon>
        <taxon>Ecdysozoa</taxon>
        <taxon>Arthropoda</taxon>
        <taxon>Hexapoda</taxon>
        <taxon>Insecta</taxon>
        <taxon>Pterygota</taxon>
        <taxon>Neoptera</taxon>
        <taxon>Endopterygota</taxon>
        <taxon>Lepidoptera</taxon>
        <taxon>Glossata</taxon>
        <taxon>Ditrysia</taxon>
        <taxon>Tortricoidea</taxon>
        <taxon>Tortricidae</taxon>
        <taxon>Tortricinae</taxon>
        <taxon>Choristoneura</taxon>
    </lineage>
</organism>
<gene>
    <name evidence="1" type="ORF">MSG28_001225</name>
</gene>
<accession>A0ACC0K432</accession>
<evidence type="ECO:0000313" key="2">
    <source>
        <dbReference type="Proteomes" id="UP001064048"/>
    </source>
</evidence>
<sequence>MSESHGSFGQRDRTTIKKKFIDPSTVNEKRIINTHIMYYVLDQSPLPEPRSEKSIPPETAAAERKKEKKKDLQVVGPCARSARIATTILLTNPAVKPQCLHCCVSAWRVAYIWYLDCALTTASCKLRADASCRGLRGAGGRLLNNSTGRPRRTKYAFLNLHRHDDVCTRVNVCVSCTGLTCKSV</sequence>